<keyword evidence="4" id="KW-1185">Reference proteome</keyword>
<dbReference type="InterPro" id="IPR036465">
    <property type="entry name" value="vWFA_dom_sf"/>
</dbReference>
<dbReference type="PANTHER" id="PTHR10579:SF43">
    <property type="entry name" value="ZINC FINGER (C3HC4-TYPE RING FINGER) FAMILY PROTEIN"/>
    <property type="match status" value="1"/>
</dbReference>
<organism evidence="3 4">
    <name type="scientific">Anaeramoeba ignava</name>
    <name type="common">Anaerobic marine amoeba</name>
    <dbReference type="NCBI Taxonomy" id="1746090"/>
    <lineage>
        <taxon>Eukaryota</taxon>
        <taxon>Metamonada</taxon>
        <taxon>Anaeramoebidae</taxon>
        <taxon>Anaeramoeba</taxon>
    </lineage>
</organism>
<proteinExistence type="predicted"/>
<accession>A0A9Q0L9D3</accession>
<protein>
    <recommendedName>
        <fullName evidence="2">VWFA domain-containing protein</fullName>
    </recommendedName>
</protein>
<evidence type="ECO:0000256" key="1">
    <source>
        <dbReference type="SAM" id="MobiDB-lite"/>
    </source>
</evidence>
<dbReference type="InterPro" id="IPR051266">
    <property type="entry name" value="CLCR"/>
</dbReference>
<evidence type="ECO:0000313" key="3">
    <source>
        <dbReference type="EMBL" id="KAJ5068179.1"/>
    </source>
</evidence>
<comment type="caution">
    <text evidence="3">The sequence shown here is derived from an EMBL/GenBank/DDBJ whole genome shotgun (WGS) entry which is preliminary data.</text>
</comment>
<feature type="compositionally biased region" description="Polar residues" evidence="1">
    <location>
        <begin position="807"/>
        <end position="816"/>
    </location>
</feature>
<gene>
    <name evidence="3" type="ORF">M0811_12515</name>
</gene>
<dbReference type="PROSITE" id="PS50234">
    <property type="entry name" value="VWFA"/>
    <property type="match status" value="1"/>
</dbReference>
<dbReference type="InterPro" id="IPR002035">
    <property type="entry name" value="VWF_A"/>
</dbReference>
<feature type="domain" description="VWFA" evidence="2">
    <location>
        <begin position="36"/>
        <end position="214"/>
    </location>
</feature>
<evidence type="ECO:0000259" key="2">
    <source>
        <dbReference type="PROSITE" id="PS50234"/>
    </source>
</evidence>
<name>A0A9Q0L9D3_ANAIG</name>
<feature type="region of interest" description="Disordered" evidence="1">
    <location>
        <begin position="251"/>
        <end position="285"/>
    </location>
</feature>
<sequence>MFDITSNYHIIDNTACITLTVTHETKASKIATKKPLSIIMLDISGSMSGAALRNAVSAVQSLVRNIYEENELILITYNHEATAIPLGMGLENAVEYIGSLKAFGSTNFVIAFQELEDIINQTEIRDIRIIFFTDGQDTHDNTRNQTKVRSELANLKKVLDSKTLTSSIHTIGFTEEHDARLLSEITLAGKTQGTFQYVKEAKDIPNTMEIVTSLVADAVFVSAKLLDSQNVEIQKVFLEIEDQNDLIEIKENQNTDMVIDNEQEKQDEKDQGRSRNGTHRSNVSDKKQIIHSLRFISDQLSKLTATIIDPKTSRDELEKIRATVFTFDEKTNELSLLVMKLRNFQKKKMMPEIAAVKKHIADFHEVLSSAFNRTLNNDIIARLNAMAYRRITKQGLRKKLDKRMEANVKLFEDIEKKVEQITDNYDFEEMKEKYKEQIEEFGTCFLSCRNWIECLEDGDCLCLSLDVGRSESSIADPTQVVIKKIYSSMISAESFLQSVEYSLFSTTGGKEEKVDGEEKKQIRGLSVPNAETVHGGFDKSVAAKVISGQSRESITGALPLFISPEHWRIAQLRMKGILGWTATLDVMGYTFAQVKSIPFLVLAKSAESLNTQFEQKQFKMILDTCLAIYKSTASIFQDFLPVFQKYTLDPFARTIDSVPNNFIFLMHAYCAKQNGDLKQELLDNLFKFTQYVSEEEIRRHKPFQFRELDSSQIDDLMWKILDIDEDLYINNHILDFKEKNKPKNPEKEISTSFEENQIISVLKSRKNWTQQDLDLYNKLHNIHPQTNQEDDEKPKNSENSGEKENQKYSIQNPEEFNGDIKSTQHLDTLFKQYVPVFQFKIKPLMNSISLIDPTIQKENSTLLANLGIKTTQQKVTLLIQCLKHGKNSDRREAISNQAIVDPFSEKESMDFIKKTFVDLVQKKRRSLENEYLQSLQRQKLGFQAGNWGATHNIYEAAGILLGAYQGSNFDYYIRQLQDEKCPLFVEKFKMLTTGQFRGIKLIADKIKSLDKDDFVIWSPSKINFHRILKMNKDLLSADEWKELCPKWSRIIDIDFNL</sequence>
<feature type="region of interest" description="Disordered" evidence="1">
    <location>
        <begin position="782"/>
        <end position="816"/>
    </location>
</feature>
<feature type="compositionally biased region" description="Basic and acidic residues" evidence="1">
    <location>
        <begin position="262"/>
        <end position="273"/>
    </location>
</feature>
<feature type="compositionally biased region" description="Basic and acidic residues" evidence="1">
    <location>
        <begin position="792"/>
        <end position="806"/>
    </location>
</feature>
<dbReference type="AlphaFoldDB" id="A0A9Q0L9D3"/>
<dbReference type="PANTHER" id="PTHR10579">
    <property type="entry name" value="CALCIUM-ACTIVATED CHLORIDE CHANNEL REGULATOR"/>
    <property type="match status" value="1"/>
</dbReference>
<dbReference type="SMART" id="SM00327">
    <property type="entry name" value="VWA"/>
    <property type="match status" value="1"/>
</dbReference>
<reference evidence="3" key="1">
    <citation type="submission" date="2022-10" db="EMBL/GenBank/DDBJ databases">
        <title>Novel sulphate-reducing endosymbionts in the free-living metamonad Anaeramoeba.</title>
        <authorList>
            <person name="Jerlstrom-Hultqvist J."/>
            <person name="Cepicka I."/>
            <person name="Gallot-Lavallee L."/>
            <person name="Salas-Leiva D."/>
            <person name="Curtis B.A."/>
            <person name="Zahonova K."/>
            <person name="Pipaliya S."/>
            <person name="Dacks J."/>
            <person name="Roger A.J."/>
        </authorList>
    </citation>
    <scope>NUCLEOTIDE SEQUENCE</scope>
    <source>
        <strain evidence="3">BMAN</strain>
    </source>
</reference>
<dbReference type="Gene3D" id="3.40.50.410">
    <property type="entry name" value="von Willebrand factor, type A domain"/>
    <property type="match status" value="1"/>
</dbReference>
<evidence type="ECO:0000313" key="4">
    <source>
        <dbReference type="Proteomes" id="UP001149090"/>
    </source>
</evidence>
<dbReference type="Proteomes" id="UP001149090">
    <property type="component" value="Unassembled WGS sequence"/>
</dbReference>
<dbReference type="OMA" id="QGTFQYA"/>
<dbReference type="EMBL" id="JAPDFW010000119">
    <property type="protein sequence ID" value="KAJ5068179.1"/>
    <property type="molecule type" value="Genomic_DNA"/>
</dbReference>
<dbReference type="Pfam" id="PF13519">
    <property type="entry name" value="VWA_2"/>
    <property type="match status" value="1"/>
</dbReference>
<dbReference type="SUPFAM" id="SSF53300">
    <property type="entry name" value="vWA-like"/>
    <property type="match status" value="1"/>
</dbReference>
<dbReference type="OrthoDB" id="10006997at2759"/>